<comment type="caution">
    <text evidence="13">The sequence shown here is derived from an EMBL/GenBank/DDBJ whole genome shotgun (WGS) entry which is preliminary data.</text>
</comment>
<proteinExistence type="inferred from homology"/>
<evidence type="ECO:0000256" key="3">
    <source>
        <dbReference type="ARBA" id="ARBA00022827"/>
    </source>
</evidence>
<accession>A0A3P1S5Q3</accession>
<dbReference type="Gene3D" id="3.30.390.30">
    <property type="match status" value="1"/>
</dbReference>
<keyword evidence="6 10" id="KW-0676">Redox-active center</keyword>
<keyword evidence="8" id="KW-0547">Nucleotide-binding</keyword>
<dbReference type="GO" id="GO:0005829">
    <property type="term" value="C:cytosol"/>
    <property type="evidence" value="ECO:0007669"/>
    <property type="project" value="TreeGrafter"/>
</dbReference>
<feature type="binding site" evidence="8">
    <location>
        <position position="366"/>
    </location>
    <ligand>
        <name>FAD</name>
        <dbReference type="ChEBI" id="CHEBI:57692"/>
    </ligand>
</feature>
<feature type="active site" description="Proton acceptor" evidence="7">
    <location>
        <position position="502"/>
    </location>
</feature>
<dbReference type="Gene3D" id="3.50.50.60">
    <property type="entry name" value="FAD/NAD(P)-binding domain"/>
    <property type="match status" value="2"/>
</dbReference>
<dbReference type="InterPro" id="IPR023753">
    <property type="entry name" value="FAD/NAD-binding_dom"/>
</dbReference>
<gene>
    <name evidence="13" type="ORF">EII39_04845</name>
</gene>
<dbReference type="FunFam" id="3.30.390.30:FF:000003">
    <property type="entry name" value="Glutathione reductase"/>
    <property type="match status" value="1"/>
</dbReference>
<keyword evidence="5" id="KW-1015">Disulfide bond</keyword>
<dbReference type="InterPro" id="IPR001100">
    <property type="entry name" value="Pyr_nuc-diS_OxRdtase"/>
</dbReference>
<dbReference type="NCBIfam" id="TIGR01421">
    <property type="entry name" value="gluta_reduc_1"/>
    <property type="match status" value="1"/>
</dbReference>
<comment type="cofactor">
    <cofactor evidence="8">
        <name>FAD</name>
        <dbReference type="ChEBI" id="CHEBI:57692"/>
    </cofactor>
    <text evidence="8">Binds 1 FAD per subunit.</text>
</comment>
<feature type="binding site" evidence="8">
    <location>
        <begin position="237"/>
        <end position="244"/>
    </location>
    <ligand>
        <name>NAD(+)</name>
        <dbReference type="ChEBI" id="CHEBI:57540"/>
    </ligand>
</feature>
<dbReference type="InterPro" id="IPR012999">
    <property type="entry name" value="Pyr_OxRdtase_I_AS"/>
</dbReference>
<dbReference type="EC" id="1.8.1.7" evidence="13"/>
<keyword evidence="8" id="KW-0520">NAD</keyword>
<dbReference type="PANTHER" id="PTHR42737:SF2">
    <property type="entry name" value="GLUTATHIONE REDUCTASE"/>
    <property type="match status" value="1"/>
</dbReference>
<evidence type="ECO:0000256" key="1">
    <source>
        <dbReference type="ARBA" id="ARBA00007532"/>
    </source>
</evidence>
<feature type="domain" description="FAD/NAD(P)-binding" evidence="12">
    <location>
        <begin position="69"/>
        <end position="381"/>
    </location>
</feature>
<feature type="binding site" evidence="8">
    <location>
        <position position="114"/>
    </location>
    <ligand>
        <name>FAD</name>
        <dbReference type="ChEBI" id="CHEBI:57692"/>
    </ligand>
</feature>
<dbReference type="GO" id="GO:0050660">
    <property type="term" value="F:flavin adenine dinucleotide binding"/>
    <property type="evidence" value="ECO:0007669"/>
    <property type="project" value="InterPro"/>
</dbReference>
<reference evidence="13 14" key="1">
    <citation type="submission" date="2018-11" db="EMBL/GenBank/DDBJ databases">
        <title>Genomes From Bacteria Associated with the Canine Oral Cavity: a Test Case for Automated Genome-Based Taxonomic Assignment.</title>
        <authorList>
            <person name="Coil D.A."/>
            <person name="Jospin G."/>
            <person name="Darling A.E."/>
            <person name="Wallis C."/>
            <person name="Davis I.J."/>
            <person name="Harris S."/>
            <person name="Eisen J.A."/>
            <person name="Holcombe L.J."/>
            <person name="O'Flynn C."/>
        </authorList>
    </citation>
    <scope>NUCLEOTIDE SEQUENCE [LARGE SCALE GENOMIC DNA]</scope>
    <source>
        <strain evidence="13 14">OH953</strain>
    </source>
</reference>
<evidence type="ECO:0000256" key="6">
    <source>
        <dbReference type="ARBA" id="ARBA00023284"/>
    </source>
</evidence>
<dbReference type="PROSITE" id="PS00076">
    <property type="entry name" value="PYRIDINE_REDOX_1"/>
    <property type="match status" value="1"/>
</dbReference>
<feature type="binding site" evidence="8">
    <location>
        <position position="325"/>
    </location>
    <ligand>
        <name>NAD(+)</name>
        <dbReference type="ChEBI" id="CHEBI:57540"/>
    </ligand>
</feature>
<dbReference type="GO" id="GO:0050661">
    <property type="term" value="F:NADP binding"/>
    <property type="evidence" value="ECO:0007669"/>
    <property type="project" value="InterPro"/>
</dbReference>
<feature type="domain" description="Pyridine nucleotide-disulphide oxidoreductase dimerisation" evidence="11">
    <location>
        <begin position="402"/>
        <end position="512"/>
    </location>
</feature>
<dbReference type="GO" id="GO:0006749">
    <property type="term" value="P:glutathione metabolic process"/>
    <property type="evidence" value="ECO:0007669"/>
    <property type="project" value="InterPro"/>
</dbReference>
<evidence type="ECO:0000256" key="7">
    <source>
        <dbReference type="PIRSR" id="PIRSR000350-2"/>
    </source>
</evidence>
<dbReference type="InterPro" id="IPR004099">
    <property type="entry name" value="Pyr_nucl-diS_OxRdtase_dimer"/>
</dbReference>
<feature type="disulfide bond" description="Redox-active" evidence="9">
    <location>
        <begin position="105"/>
        <end position="110"/>
    </location>
</feature>
<evidence type="ECO:0000259" key="12">
    <source>
        <dbReference type="Pfam" id="PF07992"/>
    </source>
</evidence>
<dbReference type="InterPro" id="IPR036188">
    <property type="entry name" value="FAD/NAD-bd_sf"/>
</dbReference>
<evidence type="ECO:0000256" key="5">
    <source>
        <dbReference type="ARBA" id="ARBA00023157"/>
    </source>
</evidence>
<evidence type="ECO:0000256" key="9">
    <source>
        <dbReference type="PIRSR" id="PIRSR000350-4"/>
    </source>
</evidence>
<dbReference type="InterPro" id="IPR006322">
    <property type="entry name" value="Glutathione_Rdtase_euk/bac"/>
</dbReference>
<dbReference type="SUPFAM" id="SSF51905">
    <property type="entry name" value="FAD/NAD(P)-binding domain"/>
    <property type="match status" value="1"/>
</dbReference>
<dbReference type="Pfam" id="PF07992">
    <property type="entry name" value="Pyr_redox_2"/>
    <property type="match status" value="1"/>
</dbReference>
<evidence type="ECO:0000256" key="10">
    <source>
        <dbReference type="RuleBase" id="RU003691"/>
    </source>
</evidence>
<dbReference type="FunFam" id="3.50.50.60:FF:000306">
    <property type="entry name" value="Glutathione reductase"/>
    <property type="match status" value="1"/>
</dbReference>
<dbReference type="Proteomes" id="UP000277597">
    <property type="component" value="Unassembled WGS sequence"/>
</dbReference>
<dbReference type="GO" id="GO:0045454">
    <property type="term" value="P:cell redox homeostasis"/>
    <property type="evidence" value="ECO:0007669"/>
    <property type="project" value="InterPro"/>
</dbReference>
<sequence>MKTIFFCYIISQGYHNSSKKIYSFSQMVAILSQIVTPLKSVADFCIHLLKKVQLPHIIEGDSNKMKEFDMIAIGGGSGGIATMNRAGEYGAKVAVIEEKKLGGTCVNVGCVPKKIMWYGAQIAEAIHHYGPDYGFTSDNQAFDFATLRKNREAYIDRARSSYDGSFKRNGVELIEGRARFVDANTVQVNGELIRAKHIVIATGAHAAIPNIPGAGYGENSDDVFAWEELPESVAIVGAGYIAVELAGVLHALRVKTDLFVRKDRPLRNFDSYLIDGLLQEMEKSGLQLHTHKIPQKLEKLPDGQLKLYFEDGSSHTAQHVIWAIGRKPNVQDLNLEAAGVTLNERGFIAVDEYQNTVVPGIYALGDVTGEKELTPVAIKAGRTLSERLFNGKIDAKMDYSTIPTVVFSHPAIGTVGLTEVEAIKTYGAENIHVYTSSFTSMYSAVTQHRQQAKFKLITVGEDEKVVGLHGIGYGVDEMIQGFAVAIKMGATKADFDATVAIHPTGSEEFVTMR</sequence>
<dbReference type="GO" id="GO:0034599">
    <property type="term" value="P:cellular response to oxidative stress"/>
    <property type="evidence" value="ECO:0007669"/>
    <property type="project" value="TreeGrafter"/>
</dbReference>
<dbReference type="PRINTS" id="PR00368">
    <property type="entry name" value="FADPNR"/>
</dbReference>
<name>A0A3P1S5Q3_STRSA</name>
<dbReference type="PRINTS" id="PR00411">
    <property type="entry name" value="PNDRDTASEI"/>
</dbReference>
<protein>
    <submittedName>
        <fullName evidence="13">Glutathione-disulfide reductase</fullName>
        <ecNumber evidence="13">1.8.1.7</ecNumber>
    </submittedName>
</protein>
<evidence type="ECO:0000256" key="4">
    <source>
        <dbReference type="ARBA" id="ARBA00023002"/>
    </source>
</evidence>
<evidence type="ECO:0000256" key="8">
    <source>
        <dbReference type="PIRSR" id="PIRSR000350-3"/>
    </source>
</evidence>
<evidence type="ECO:0000259" key="11">
    <source>
        <dbReference type="Pfam" id="PF02852"/>
    </source>
</evidence>
<dbReference type="NCBIfam" id="NF004776">
    <property type="entry name" value="PRK06116.1"/>
    <property type="match status" value="1"/>
</dbReference>
<dbReference type="InterPro" id="IPR016156">
    <property type="entry name" value="FAD/NAD-linked_Rdtase_dimer_sf"/>
</dbReference>
<evidence type="ECO:0000256" key="2">
    <source>
        <dbReference type="ARBA" id="ARBA00022630"/>
    </source>
</evidence>
<dbReference type="SUPFAM" id="SSF55424">
    <property type="entry name" value="FAD/NAD-linked reductases, dimerisation (C-terminal) domain"/>
    <property type="match status" value="1"/>
</dbReference>
<organism evidence="13 14">
    <name type="scientific">Streptococcus sanguinis</name>
    <dbReference type="NCBI Taxonomy" id="1305"/>
    <lineage>
        <taxon>Bacteria</taxon>
        <taxon>Bacillati</taxon>
        <taxon>Bacillota</taxon>
        <taxon>Bacilli</taxon>
        <taxon>Lactobacillales</taxon>
        <taxon>Streptococcaceae</taxon>
        <taxon>Streptococcus</taxon>
    </lineage>
</organism>
<dbReference type="PANTHER" id="PTHR42737">
    <property type="entry name" value="GLUTATHIONE REDUCTASE"/>
    <property type="match status" value="1"/>
</dbReference>
<dbReference type="GO" id="GO:0004362">
    <property type="term" value="F:glutathione-disulfide reductase (NADPH) activity"/>
    <property type="evidence" value="ECO:0007669"/>
    <property type="project" value="UniProtKB-EC"/>
</dbReference>
<dbReference type="PIRSF" id="PIRSF000350">
    <property type="entry name" value="Mercury_reductase_MerA"/>
    <property type="match status" value="1"/>
</dbReference>
<comment type="similarity">
    <text evidence="1 10">Belongs to the class-I pyridine nucleotide-disulfide oxidoreductase family.</text>
</comment>
<keyword evidence="3 8" id="KW-0274">FAD</keyword>
<keyword evidence="2 10" id="KW-0285">Flavoprotein</keyword>
<dbReference type="InterPro" id="IPR046952">
    <property type="entry name" value="GSHR/TRXR-like"/>
</dbReference>
<keyword evidence="4 10" id="KW-0560">Oxidoreductase</keyword>
<evidence type="ECO:0000313" key="14">
    <source>
        <dbReference type="Proteomes" id="UP000277597"/>
    </source>
</evidence>
<dbReference type="Pfam" id="PF02852">
    <property type="entry name" value="Pyr_redox_dim"/>
    <property type="match status" value="1"/>
</dbReference>
<dbReference type="AlphaFoldDB" id="A0A3P1S5Q3"/>
<dbReference type="EMBL" id="RQZI01000004">
    <property type="protein sequence ID" value="RRC92494.1"/>
    <property type="molecule type" value="Genomic_DNA"/>
</dbReference>
<evidence type="ECO:0000313" key="13">
    <source>
        <dbReference type="EMBL" id="RRC92494.1"/>
    </source>
</evidence>